<dbReference type="Pfam" id="PF07976">
    <property type="entry name" value="Phe_hydrox_dim"/>
    <property type="match status" value="1"/>
</dbReference>
<dbReference type="AlphaFoldDB" id="A0A8H5GN88"/>
<evidence type="ECO:0008006" key="9">
    <source>
        <dbReference type="Google" id="ProtNLM"/>
    </source>
</evidence>
<keyword evidence="3" id="KW-0274">FAD</keyword>
<dbReference type="GO" id="GO:0016709">
    <property type="term" value="F:oxidoreductase activity, acting on paired donors, with incorporation or reduction of molecular oxygen, NAD(P)H as one donor, and incorporation of one atom of oxygen"/>
    <property type="evidence" value="ECO:0007669"/>
    <property type="project" value="UniProtKB-ARBA"/>
</dbReference>
<comment type="caution">
    <text evidence="7">The sequence shown here is derived from an EMBL/GenBank/DDBJ whole genome shotgun (WGS) entry which is preliminary data.</text>
</comment>
<dbReference type="InterPro" id="IPR050641">
    <property type="entry name" value="RIFMO-like"/>
</dbReference>
<keyword evidence="4" id="KW-0560">Oxidoreductase</keyword>
<dbReference type="GO" id="GO:0071949">
    <property type="term" value="F:FAD binding"/>
    <property type="evidence" value="ECO:0007669"/>
    <property type="project" value="InterPro"/>
</dbReference>
<keyword evidence="2" id="KW-0285">Flavoprotein</keyword>
<evidence type="ECO:0000313" key="8">
    <source>
        <dbReference type="Proteomes" id="UP000518752"/>
    </source>
</evidence>
<dbReference type="SUPFAM" id="SSF54373">
    <property type="entry name" value="FAD-linked reductases, C-terminal domain"/>
    <property type="match status" value="1"/>
</dbReference>
<name>A0A8H5GN88_9AGAR</name>
<evidence type="ECO:0000256" key="3">
    <source>
        <dbReference type="ARBA" id="ARBA00022827"/>
    </source>
</evidence>
<protein>
    <recommendedName>
        <fullName evidence="9">FAD-binding domain-containing protein</fullName>
    </recommendedName>
</protein>
<evidence type="ECO:0000256" key="4">
    <source>
        <dbReference type="ARBA" id="ARBA00023002"/>
    </source>
</evidence>
<feature type="domain" description="FAD-binding" evidence="5">
    <location>
        <begin position="286"/>
        <end position="338"/>
    </location>
</feature>
<evidence type="ECO:0000313" key="7">
    <source>
        <dbReference type="EMBL" id="KAF5368112.1"/>
    </source>
</evidence>
<feature type="domain" description="Phenol hydroxylase-like C-terminal dimerisation" evidence="6">
    <location>
        <begin position="378"/>
        <end position="495"/>
    </location>
</feature>
<evidence type="ECO:0000256" key="2">
    <source>
        <dbReference type="ARBA" id="ARBA00022630"/>
    </source>
</evidence>
<evidence type="ECO:0000256" key="1">
    <source>
        <dbReference type="ARBA" id="ARBA00001974"/>
    </source>
</evidence>
<dbReference type="SUPFAM" id="SSF51905">
    <property type="entry name" value="FAD/NAD(P)-binding domain"/>
    <property type="match status" value="1"/>
</dbReference>
<proteinExistence type="predicted"/>
<evidence type="ECO:0000259" key="6">
    <source>
        <dbReference type="Pfam" id="PF07976"/>
    </source>
</evidence>
<dbReference type="InterPro" id="IPR012941">
    <property type="entry name" value="Phe_hydrox_C_dim_dom"/>
</dbReference>
<dbReference type="PRINTS" id="PR00420">
    <property type="entry name" value="RNGMNOXGNASE"/>
</dbReference>
<dbReference type="PANTHER" id="PTHR43004">
    <property type="entry name" value="TRK SYSTEM POTASSIUM UPTAKE PROTEIN"/>
    <property type="match status" value="1"/>
</dbReference>
<dbReference type="EMBL" id="JAACJN010000137">
    <property type="protein sequence ID" value="KAF5368112.1"/>
    <property type="molecule type" value="Genomic_DNA"/>
</dbReference>
<evidence type="ECO:0000259" key="5">
    <source>
        <dbReference type="Pfam" id="PF01494"/>
    </source>
</evidence>
<dbReference type="InterPro" id="IPR002938">
    <property type="entry name" value="FAD-bd"/>
</dbReference>
<feature type="domain" description="FAD-binding" evidence="5">
    <location>
        <begin position="6"/>
        <end position="204"/>
    </location>
</feature>
<dbReference type="InterPro" id="IPR038220">
    <property type="entry name" value="PHOX_C_sf"/>
</dbReference>
<dbReference type="InterPro" id="IPR036188">
    <property type="entry name" value="FAD/NAD-bd_sf"/>
</dbReference>
<reference evidence="7 8" key="1">
    <citation type="journal article" date="2020" name="ISME J.">
        <title>Uncovering the hidden diversity of litter-decomposition mechanisms in mushroom-forming fungi.</title>
        <authorList>
            <person name="Floudas D."/>
            <person name="Bentzer J."/>
            <person name="Ahren D."/>
            <person name="Johansson T."/>
            <person name="Persson P."/>
            <person name="Tunlid A."/>
        </authorList>
    </citation>
    <scope>NUCLEOTIDE SEQUENCE [LARGE SCALE GENOMIC DNA]</scope>
    <source>
        <strain evidence="7 8">CBS 406.79</strain>
    </source>
</reference>
<dbReference type="Gene3D" id="3.30.9.10">
    <property type="entry name" value="D-Amino Acid Oxidase, subunit A, domain 2"/>
    <property type="match status" value="1"/>
</dbReference>
<gene>
    <name evidence="7" type="ORF">D9757_011567</name>
</gene>
<dbReference type="Pfam" id="PF01494">
    <property type="entry name" value="FAD_binding_3"/>
    <property type="match status" value="2"/>
</dbReference>
<dbReference type="Gene3D" id="3.50.50.60">
    <property type="entry name" value="FAD/NAD(P)-binding domain"/>
    <property type="match status" value="1"/>
</dbReference>
<keyword evidence="8" id="KW-1185">Reference proteome</keyword>
<accession>A0A8H5GN88</accession>
<sequence length="527" mass="59157">MTNQLTDVLIIGAGPAGLMLANSLAKLHVSCRVIDRRENNESYGQADGIQPGTIEIWDSYGIAEALWKDGIQVHSFGSYSSHVDKGLQRKALVANITAEDARYPFEVILLPSSIEKALRQSVAMHGVIIEQPWIPRKLEIQTLTEGAFRNFVKVTLSRPDNVNEQMTICANHSWVREQVGICMENMSTEHNAVIDWGVLDFTPSGNFPDFAIKNLLESPVYGTLGWIPHPGGGARLYVPFSLATKETDEYIEGDVLSTISNMAKKVMHPYKLEIDNVRWAGKYRGHTHSPNAGQGANVSMRDSHNLGWKLAYVLRGWAKPSLLGTYETEQRKVAEDLIALDKNVVNAMGSSEDSITSYHDAIASQSRFAAGIGVCYKSNLTQENEEFLVPGLRLGERIPPMAITELKTWKPGNLQDLFMFNGLFTLLLLPGSYSGSNSLAHLQLFSEQFEAHPDLKHRLQVYGLLNNVKEDLHYSDVVSAMRYYLSFNFIMYMTSNYYGTDYMFQVQTREKIFTDTGKSWIHILQLF</sequence>
<dbReference type="Gene3D" id="3.40.30.20">
    <property type="match status" value="1"/>
</dbReference>
<organism evidence="7 8">
    <name type="scientific">Collybiopsis confluens</name>
    <dbReference type="NCBI Taxonomy" id="2823264"/>
    <lineage>
        <taxon>Eukaryota</taxon>
        <taxon>Fungi</taxon>
        <taxon>Dikarya</taxon>
        <taxon>Basidiomycota</taxon>
        <taxon>Agaricomycotina</taxon>
        <taxon>Agaricomycetes</taxon>
        <taxon>Agaricomycetidae</taxon>
        <taxon>Agaricales</taxon>
        <taxon>Marasmiineae</taxon>
        <taxon>Omphalotaceae</taxon>
        <taxon>Collybiopsis</taxon>
    </lineage>
</organism>
<comment type="cofactor">
    <cofactor evidence="1">
        <name>FAD</name>
        <dbReference type="ChEBI" id="CHEBI:57692"/>
    </cofactor>
</comment>
<dbReference type="OrthoDB" id="1716816at2759"/>
<dbReference type="Proteomes" id="UP000518752">
    <property type="component" value="Unassembled WGS sequence"/>
</dbReference>
<dbReference type="PANTHER" id="PTHR43004:SF19">
    <property type="entry name" value="BINDING MONOOXYGENASE, PUTATIVE (JCVI)-RELATED"/>
    <property type="match status" value="1"/>
</dbReference>